<dbReference type="InterPro" id="IPR041916">
    <property type="entry name" value="Anti_sigma_zinc_sf"/>
</dbReference>
<evidence type="ECO:0000256" key="3">
    <source>
        <dbReference type="ARBA" id="ARBA00022475"/>
    </source>
</evidence>
<evidence type="ECO:0000256" key="7">
    <source>
        <dbReference type="ARBA" id="ARBA00023136"/>
    </source>
</evidence>
<keyword evidence="15" id="KW-1185">Reference proteome</keyword>
<dbReference type="InterPro" id="IPR051474">
    <property type="entry name" value="Anti-sigma-K/W_factor"/>
</dbReference>
<keyword evidence="7 12" id="KW-0472">Membrane</keyword>
<dbReference type="RefSeq" id="WP_380719417.1">
    <property type="nucleotide sequence ID" value="NZ_JBHTLK010000006.1"/>
</dbReference>
<dbReference type="PANTHER" id="PTHR37461">
    <property type="entry name" value="ANTI-SIGMA-K FACTOR RSKA"/>
    <property type="match status" value="1"/>
</dbReference>
<dbReference type="EMBL" id="JBHTLK010000006">
    <property type="protein sequence ID" value="MFD1146058.1"/>
    <property type="molecule type" value="Genomic_DNA"/>
</dbReference>
<dbReference type="Gene3D" id="1.10.10.1320">
    <property type="entry name" value="Anti-sigma factor, zinc-finger domain"/>
    <property type="match status" value="1"/>
</dbReference>
<keyword evidence="8" id="KW-0804">Transcription</keyword>
<keyword evidence="6" id="KW-0805">Transcription regulation</keyword>
<dbReference type="InterPro" id="IPR018764">
    <property type="entry name" value="RskA_C"/>
</dbReference>
<feature type="domain" description="Anti-sigma K factor RskA C-terminal" evidence="13">
    <location>
        <begin position="112"/>
        <end position="254"/>
    </location>
</feature>
<evidence type="ECO:0000256" key="9">
    <source>
        <dbReference type="ARBA" id="ARBA00029829"/>
    </source>
</evidence>
<evidence type="ECO:0000256" key="2">
    <source>
        <dbReference type="ARBA" id="ARBA00004236"/>
    </source>
</evidence>
<feature type="region of interest" description="Disordered" evidence="11">
    <location>
        <begin position="244"/>
        <end position="265"/>
    </location>
</feature>
<evidence type="ECO:0000256" key="5">
    <source>
        <dbReference type="ARBA" id="ARBA00022989"/>
    </source>
</evidence>
<comment type="caution">
    <text evidence="14">The sequence shown here is derived from an EMBL/GenBank/DDBJ whole genome shotgun (WGS) entry which is preliminary data.</text>
</comment>
<gene>
    <name evidence="14" type="ORF">ACFQ3T_02850</name>
</gene>
<accession>A0ABW3QMJ0</accession>
<evidence type="ECO:0000256" key="12">
    <source>
        <dbReference type="SAM" id="Phobius"/>
    </source>
</evidence>
<evidence type="ECO:0000256" key="11">
    <source>
        <dbReference type="SAM" id="MobiDB-lite"/>
    </source>
</evidence>
<evidence type="ECO:0000259" key="13">
    <source>
        <dbReference type="Pfam" id="PF10099"/>
    </source>
</evidence>
<dbReference type="Pfam" id="PF10099">
    <property type="entry name" value="RskA_C"/>
    <property type="match status" value="1"/>
</dbReference>
<keyword evidence="4 12" id="KW-0812">Transmembrane</keyword>
<evidence type="ECO:0000256" key="1">
    <source>
        <dbReference type="ARBA" id="ARBA00004167"/>
    </source>
</evidence>
<sequence length="265" mass="28628">MTREQRDDWCPQEELAVGFAMHALEPDEETRFRAHLPECQRCRRTVRSTQEVTAALGGSVRQHEPPEHLRSRLMAAIADTPQEQAPERVAEPVSLDSRRRRPSGGWGRKALVAAAALIVVAVAGVAGVQFDRLSDQVAQQGTRAEQLERALQVAADPETNRAVLRAKTGDPLAVLLSGDADAAVMPMRLPSNDATRQTYVVWGTSTRDPVALATFDVAADGSDVRLLRWSPDAHKHNGFAISLEPGREAPASPSEVLASGQVGPA</sequence>
<evidence type="ECO:0000256" key="6">
    <source>
        <dbReference type="ARBA" id="ARBA00023015"/>
    </source>
</evidence>
<evidence type="ECO:0000313" key="14">
    <source>
        <dbReference type="EMBL" id="MFD1146058.1"/>
    </source>
</evidence>
<dbReference type="Proteomes" id="UP001597168">
    <property type="component" value="Unassembled WGS sequence"/>
</dbReference>
<reference evidence="15" key="1">
    <citation type="journal article" date="2019" name="Int. J. Syst. Evol. Microbiol.">
        <title>The Global Catalogue of Microorganisms (GCM) 10K type strain sequencing project: providing services to taxonomists for standard genome sequencing and annotation.</title>
        <authorList>
            <consortium name="The Broad Institute Genomics Platform"/>
            <consortium name="The Broad Institute Genome Sequencing Center for Infectious Disease"/>
            <person name="Wu L."/>
            <person name="Ma J."/>
        </authorList>
    </citation>
    <scope>NUCLEOTIDE SEQUENCE [LARGE SCALE GENOMIC DNA]</scope>
    <source>
        <strain evidence="15">CCUG 60214</strain>
    </source>
</reference>
<comment type="subcellular location">
    <subcellularLocation>
        <location evidence="2">Cell membrane</location>
    </subcellularLocation>
    <subcellularLocation>
        <location evidence="1">Membrane</location>
        <topology evidence="1">Single-pass membrane protein</topology>
    </subcellularLocation>
</comment>
<name>A0ABW3QMJ0_9PSEU</name>
<keyword evidence="3" id="KW-1003">Cell membrane</keyword>
<evidence type="ECO:0000256" key="10">
    <source>
        <dbReference type="ARBA" id="ARBA00030803"/>
    </source>
</evidence>
<feature type="region of interest" description="Disordered" evidence="11">
    <location>
        <begin position="81"/>
        <end position="105"/>
    </location>
</feature>
<feature type="transmembrane region" description="Helical" evidence="12">
    <location>
        <begin position="110"/>
        <end position="130"/>
    </location>
</feature>
<organism evidence="14 15">
    <name type="scientific">Saccharothrix hoggarensis</name>
    <dbReference type="NCBI Taxonomy" id="913853"/>
    <lineage>
        <taxon>Bacteria</taxon>
        <taxon>Bacillati</taxon>
        <taxon>Actinomycetota</taxon>
        <taxon>Actinomycetes</taxon>
        <taxon>Pseudonocardiales</taxon>
        <taxon>Pseudonocardiaceae</taxon>
        <taxon>Saccharothrix</taxon>
    </lineage>
</organism>
<dbReference type="PANTHER" id="PTHR37461:SF1">
    <property type="entry name" value="ANTI-SIGMA-K FACTOR RSKA"/>
    <property type="match status" value="1"/>
</dbReference>
<protein>
    <recommendedName>
        <fullName evidence="10">Regulator of SigK</fullName>
    </recommendedName>
    <alternativeName>
        <fullName evidence="9">Sigma-K anti-sigma factor RskA</fullName>
    </alternativeName>
</protein>
<evidence type="ECO:0000256" key="4">
    <source>
        <dbReference type="ARBA" id="ARBA00022692"/>
    </source>
</evidence>
<evidence type="ECO:0000256" key="8">
    <source>
        <dbReference type="ARBA" id="ARBA00023163"/>
    </source>
</evidence>
<keyword evidence="5 12" id="KW-1133">Transmembrane helix</keyword>
<proteinExistence type="predicted"/>
<evidence type="ECO:0000313" key="15">
    <source>
        <dbReference type="Proteomes" id="UP001597168"/>
    </source>
</evidence>